<reference evidence="15 16" key="1">
    <citation type="submission" date="2017-11" db="EMBL/GenBank/DDBJ databases">
        <title>Genome-resolved metagenomics identifies genetic mobility, metabolic interactions, and unexpected diversity in perchlorate-reducing communities.</title>
        <authorList>
            <person name="Barnum T.P."/>
            <person name="Figueroa I.A."/>
            <person name="Carlstrom C.I."/>
            <person name="Lucas L.N."/>
            <person name="Engelbrektson A.L."/>
            <person name="Coates J.D."/>
        </authorList>
    </citation>
    <scope>NUCLEOTIDE SEQUENCE [LARGE SCALE GENOMIC DNA]</scope>
    <source>
        <strain evidence="15">BM706</strain>
    </source>
</reference>
<dbReference type="InterPro" id="IPR008971">
    <property type="entry name" value="HSP40/DnaJ_pept-bd"/>
</dbReference>
<dbReference type="Pfam" id="PF00684">
    <property type="entry name" value="DnaJ_CXXCXGXG"/>
    <property type="match status" value="1"/>
</dbReference>
<comment type="domain">
    <text evidence="11">The J domain is necessary and sufficient to stimulate DnaK ATPase activity. Zinc center 1 plays an important role in the autonomous, DnaK-independent chaperone activity of DnaJ. Zinc center 2 is essential for interaction with DnaK and for DnaJ activity.</text>
</comment>
<evidence type="ECO:0000256" key="4">
    <source>
        <dbReference type="ARBA" id="ARBA00022737"/>
    </source>
</evidence>
<feature type="domain" description="CR-type" evidence="14">
    <location>
        <begin position="138"/>
        <end position="216"/>
    </location>
</feature>
<feature type="binding site" evidence="11">
    <location>
        <position position="207"/>
    </location>
    <ligand>
        <name>Zn(2+)</name>
        <dbReference type="ChEBI" id="CHEBI:29105"/>
        <label>1</label>
    </ligand>
</feature>
<evidence type="ECO:0000256" key="10">
    <source>
        <dbReference type="ARBA" id="ARBA00067609"/>
    </source>
</evidence>
<organism evidence="15 16">
    <name type="scientific">Muiribacterium halophilum</name>
    <dbReference type="NCBI Taxonomy" id="2053465"/>
    <lineage>
        <taxon>Bacteria</taxon>
        <taxon>Candidatus Muiribacteriota</taxon>
        <taxon>Candidatus Muiribacteriia</taxon>
        <taxon>Candidatus Muiribacteriales</taxon>
        <taxon>Candidatus Muiribacteriaceae</taxon>
        <taxon>Candidatus Muiribacterium</taxon>
    </lineage>
</organism>
<dbReference type="GO" id="GO:0005737">
    <property type="term" value="C:cytoplasm"/>
    <property type="evidence" value="ECO:0007669"/>
    <property type="project" value="UniProtKB-SubCell"/>
</dbReference>
<dbReference type="GO" id="GO:0042026">
    <property type="term" value="P:protein refolding"/>
    <property type="evidence" value="ECO:0007669"/>
    <property type="project" value="TreeGrafter"/>
</dbReference>
<dbReference type="Proteomes" id="UP000234857">
    <property type="component" value="Unassembled WGS sequence"/>
</dbReference>
<comment type="function">
    <text evidence="11">Participates actively in the response to hyperosmotic and heat shock by preventing the aggregation of stress-denatured proteins and by disaggregating proteins, also in an autonomous, DnaK-independent fashion. Unfolded proteins bind initially to DnaJ; upon interaction with the DnaJ-bound protein, DnaK hydrolyzes its bound ATP, resulting in the formation of a stable complex. GrpE releases ADP from DnaK; ATP binding to DnaK triggers the release of the substrate protein, thus completing the reaction cycle. Several rounds of ATP-dependent interactions between DnaJ, DnaK and GrpE are required for fully efficient folding. Also involved, together with DnaK and GrpE, in the DNA replication of plasmids through activation of initiation proteins.</text>
</comment>
<dbReference type="GO" id="GO:0008270">
    <property type="term" value="F:zinc ion binding"/>
    <property type="evidence" value="ECO:0007669"/>
    <property type="project" value="UniProtKB-UniRule"/>
</dbReference>
<comment type="subunit">
    <text evidence="11">Homodimer.</text>
</comment>
<dbReference type="GO" id="GO:0005524">
    <property type="term" value="F:ATP binding"/>
    <property type="evidence" value="ECO:0007669"/>
    <property type="project" value="InterPro"/>
</dbReference>
<dbReference type="InterPro" id="IPR012724">
    <property type="entry name" value="DnaJ"/>
</dbReference>
<dbReference type="FunFam" id="1.10.287.110:FF:000031">
    <property type="entry name" value="Molecular chaperone DnaJ"/>
    <property type="match status" value="1"/>
</dbReference>
<dbReference type="Gene3D" id="2.60.260.20">
    <property type="entry name" value="Urease metallochaperone UreE, N-terminal domain"/>
    <property type="match status" value="2"/>
</dbReference>
<dbReference type="PANTHER" id="PTHR43096:SF52">
    <property type="entry name" value="DNAJ HOMOLOG 1, MITOCHONDRIAL-RELATED"/>
    <property type="match status" value="1"/>
</dbReference>
<dbReference type="PANTHER" id="PTHR43096">
    <property type="entry name" value="DNAJ HOMOLOG 1, MITOCHONDRIAL-RELATED"/>
    <property type="match status" value="1"/>
</dbReference>
<feature type="domain" description="J" evidence="13">
    <location>
        <begin position="6"/>
        <end position="71"/>
    </location>
</feature>
<keyword evidence="8 11" id="KW-0143">Chaperone</keyword>
<dbReference type="SUPFAM" id="SSF49493">
    <property type="entry name" value="HSP40/DnaJ peptide-binding domain"/>
    <property type="match status" value="2"/>
</dbReference>
<evidence type="ECO:0000256" key="5">
    <source>
        <dbReference type="ARBA" id="ARBA00022771"/>
    </source>
</evidence>
<feature type="zinc finger region" description="CR-type" evidence="12">
    <location>
        <begin position="138"/>
        <end position="216"/>
    </location>
</feature>
<dbReference type="FunFam" id="2.10.230.10:FF:000002">
    <property type="entry name" value="Molecular chaperone DnaJ"/>
    <property type="match status" value="1"/>
</dbReference>
<comment type="subcellular location">
    <subcellularLocation>
        <location evidence="11">Cytoplasm</location>
    </subcellularLocation>
</comment>
<dbReference type="NCBIfam" id="TIGR02349">
    <property type="entry name" value="DnaJ_bact"/>
    <property type="match status" value="1"/>
</dbReference>
<feature type="repeat" description="CXXCXGXG motif" evidence="11">
    <location>
        <begin position="204"/>
        <end position="211"/>
    </location>
</feature>
<feature type="repeat" description="CXXCXGXG motif" evidence="11">
    <location>
        <begin position="151"/>
        <end position="158"/>
    </location>
</feature>
<evidence type="ECO:0000259" key="13">
    <source>
        <dbReference type="PROSITE" id="PS50076"/>
    </source>
</evidence>
<dbReference type="GO" id="GO:0006260">
    <property type="term" value="P:DNA replication"/>
    <property type="evidence" value="ECO:0007669"/>
    <property type="project" value="UniProtKB-KW"/>
</dbReference>
<keyword evidence="5 11" id="KW-0863">Zinc-finger</keyword>
<dbReference type="Gene3D" id="1.10.287.110">
    <property type="entry name" value="DnaJ domain"/>
    <property type="match status" value="1"/>
</dbReference>
<evidence type="ECO:0000256" key="12">
    <source>
        <dbReference type="PROSITE-ProRule" id="PRU00546"/>
    </source>
</evidence>
<dbReference type="Gene3D" id="2.10.230.10">
    <property type="entry name" value="Heat shock protein DnaJ, cysteine-rich domain"/>
    <property type="match status" value="1"/>
</dbReference>
<dbReference type="FunFam" id="2.60.260.20:FF:000005">
    <property type="entry name" value="Chaperone protein dnaJ 1, mitochondrial"/>
    <property type="match status" value="1"/>
</dbReference>
<dbReference type="Pfam" id="PF00226">
    <property type="entry name" value="DnaJ"/>
    <property type="match status" value="1"/>
</dbReference>
<dbReference type="GO" id="GO:0051082">
    <property type="term" value="F:unfolded protein binding"/>
    <property type="evidence" value="ECO:0007669"/>
    <property type="project" value="UniProtKB-UniRule"/>
</dbReference>
<feature type="binding site" evidence="11">
    <location>
        <position position="204"/>
    </location>
    <ligand>
        <name>Zn(2+)</name>
        <dbReference type="ChEBI" id="CHEBI:29105"/>
        <label>1</label>
    </ligand>
</feature>
<feature type="binding site" evidence="11">
    <location>
        <position position="171"/>
    </location>
    <ligand>
        <name>Zn(2+)</name>
        <dbReference type="ChEBI" id="CHEBI:29105"/>
        <label>2</label>
    </ligand>
</feature>
<name>A0A2N5ZEX1_MUIH1</name>
<keyword evidence="2 11" id="KW-0235">DNA replication</keyword>
<dbReference type="Pfam" id="PF01556">
    <property type="entry name" value="DnaJ_C"/>
    <property type="match status" value="1"/>
</dbReference>
<dbReference type="CDD" id="cd10719">
    <property type="entry name" value="DnaJ_zf"/>
    <property type="match status" value="1"/>
</dbReference>
<feature type="binding site" evidence="11">
    <location>
        <position position="193"/>
    </location>
    <ligand>
        <name>Zn(2+)</name>
        <dbReference type="ChEBI" id="CHEBI:29105"/>
        <label>2</label>
    </ligand>
</feature>
<evidence type="ECO:0000256" key="8">
    <source>
        <dbReference type="ARBA" id="ARBA00023186"/>
    </source>
</evidence>
<dbReference type="InterPro" id="IPR036869">
    <property type="entry name" value="J_dom_sf"/>
</dbReference>
<dbReference type="InterPro" id="IPR001623">
    <property type="entry name" value="DnaJ_domain"/>
</dbReference>
<dbReference type="InterPro" id="IPR002939">
    <property type="entry name" value="DnaJ_C"/>
</dbReference>
<proteinExistence type="inferred from homology"/>
<dbReference type="InterPro" id="IPR036410">
    <property type="entry name" value="HSP_DnaJ_Cys-rich_dom_sf"/>
</dbReference>
<comment type="cofactor">
    <cofactor evidence="11">
        <name>Zn(2+)</name>
        <dbReference type="ChEBI" id="CHEBI:29105"/>
    </cofactor>
    <text evidence="11">Binds 2 Zn(2+) ions per monomer.</text>
</comment>
<feature type="binding site" evidence="11">
    <location>
        <position position="154"/>
    </location>
    <ligand>
        <name>Zn(2+)</name>
        <dbReference type="ChEBI" id="CHEBI:29105"/>
        <label>1</label>
    </ligand>
</feature>
<evidence type="ECO:0000256" key="11">
    <source>
        <dbReference type="HAMAP-Rule" id="MF_01152"/>
    </source>
</evidence>
<dbReference type="PRINTS" id="PR00625">
    <property type="entry name" value="JDOMAIN"/>
</dbReference>
<sequence>MMSKRDFYEVLGVAKGAEQAEIKKAYRKLARKYHPDVNQGNSEAEEKFKEVNEAYEVLSNPEKRKQYDTFGHSMGGQGGFDFNGQGFSDFGFGGFSDLGDIFGAFFGEGARGQGRSSARKGRDIKTEIILEFEEAVFGKELSLTIPKDINCSKCSGTGAKDGTKLKTCSQCNGKGKVMRSQGFFSVSSTCPQCGGRGKIIEEKCTECSGRGTVEKKEKIKVRIPAGIDNGQKVRVRGGGDAGSNGGPAGDLIIYVRVKEHPLFKRDGFDIFLDLPIRLTDAVLGAKREVPVLKNEKVKMTIPEGTQPGKVFRIRNEGVPDGYGRRGDLFVKINVEVPVKLNKKQKEKLKEFEDSLSDKNNPSTKGFFDKIKKFFKS</sequence>
<dbReference type="CDD" id="cd06257">
    <property type="entry name" value="DnaJ"/>
    <property type="match status" value="1"/>
</dbReference>
<dbReference type="SUPFAM" id="SSF57938">
    <property type="entry name" value="DnaJ/Hsp40 cysteine-rich domain"/>
    <property type="match status" value="1"/>
</dbReference>
<accession>A0A2N5ZEX1</accession>
<evidence type="ECO:0000313" key="15">
    <source>
        <dbReference type="EMBL" id="PLX17202.1"/>
    </source>
</evidence>
<evidence type="ECO:0000256" key="1">
    <source>
        <dbReference type="ARBA" id="ARBA00022490"/>
    </source>
</evidence>
<dbReference type="InterPro" id="IPR001305">
    <property type="entry name" value="HSP_DnaJ_Cys-rich_dom"/>
</dbReference>
<keyword evidence="3 11" id="KW-0479">Metal-binding</keyword>
<keyword evidence="7 11" id="KW-0346">Stress response</keyword>
<comment type="caution">
    <text evidence="15">The sequence shown here is derived from an EMBL/GenBank/DDBJ whole genome shotgun (WGS) entry which is preliminary data.</text>
</comment>
<keyword evidence="4 11" id="KW-0677">Repeat</keyword>
<evidence type="ECO:0000256" key="3">
    <source>
        <dbReference type="ARBA" id="ARBA00022723"/>
    </source>
</evidence>
<keyword evidence="1 11" id="KW-0963">Cytoplasm</keyword>
<comment type="similarity">
    <text evidence="9 11">Belongs to the DnaJ family.</text>
</comment>
<dbReference type="GO" id="GO:0009408">
    <property type="term" value="P:response to heat"/>
    <property type="evidence" value="ECO:0007669"/>
    <property type="project" value="InterPro"/>
</dbReference>
<dbReference type="SMART" id="SM00271">
    <property type="entry name" value="DnaJ"/>
    <property type="match status" value="1"/>
</dbReference>
<dbReference type="AlphaFoldDB" id="A0A2N5ZEX1"/>
<evidence type="ECO:0000313" key="16">
    <source>
        <dbReference type="Proteomes" id="UP000234857"/>
    </source>
</evidence>
<evidence type="ECO:0000256" key="6">
    <source>
        <dbReference type="ARBA" id="ARBA00022833"/>
    </source>
</evidence>
<feature type="repeat" description="CXXCXGXG motif" evidence="11">
    <location>
        <begin position="190"/>
        <end position="197"/>
    </location>
</feature>
<dbReference type="NCBIfam" id="NF008035">
    <property type="entry name" value="PRK10767.1"/>
    <property type="match status" value="1"/>
</dbReference>
<dbReference type="SUPFAM" id="SSF46565">
    <property type="entry name" value="Chaperone J-domain"/>
    <property type="match status" value="1"/>
</dbReference>
<feature type="binding site" evidence="11">
    <location>
        <position position="168"/>
    </location>
    <ligand>
        <name>Zn(2+)</name>
        <dbReference type="ChEBI" id="CHEBI:29105"/>
        <label>2</label>
    </ligand>
</feature>
<dbReference type="InterPro" id="IPR018253">
    <property type="entry name" value="DnaJ_domain_CS"/>
</dbReference>
<dbReference type="CDD" id="cd10747">
    <property type="entry name" value="DnaJ_C"/>
    <property type="match status" value="1"/>
</dbReference>
<dbReference type="GO" id="GO:0031072">
    <property type="term" value="F:heat shock protein binding"/>
    <property type="evidence" value="ECO:0007669"/>
    <property type="project" value="InterPro"/>
</dbReference>
<protein>
    <recommendedName>
        <fullName evidence="10 11">Chaperone protein DnaJ</fullName>
    </recommendedName>
</protein>
<evidence type="ECO:0000256" key="7">
    <source>
        <dbReference type="ARBA" id="ARBA00023016"/>
    </source>
</evidence>
<dbReference type="EMBL" id="PKTG01000094">
    <property type="protein sequence ID" value="PLX17202.1"/>
    <property type="molecule type" value="Genomic_DNA"/>
</dbReference>
<keyword evidence="6 11" id="KW-0862">Zinc</keyword>
<feature type="binding site" evidence="11">
    <location>
        <position position="190"/>
    </location>
    <ligand>
        <name>Zn(2+)</name>
        <dbReference type="ChEBI" id="CHEBI:29105"/>
        <label>2</label>
    </ligand>
</feature>
<feature type="binding site" evidence="11">
    <location>
        <position position="151"/>
    </location>
    <ligand>
        <name>Zn(2+)</name>
        <dbReference type="ChEBI" id="CHEBI:29105"/>
        <label>1</label>
    </ligand>
</feature>
<feature type="repeat" description="CXXCXGXG motif" evidence="11">
    <location>
        <begin position="168"/>
        <end position="175"/>
    </location>
</feature>
<dbReference type="PROSITE" id="PS50076">
    <property type="entry name" value="DNAJ_2"/>
    <property type="match status" value="1"/>
</dbReference>
<dbReference type="PROSITE" id="PS51188">
    <property type="entry name" value="ZF_CR"/>
    <property type="match status" value="1"/>
</dbReference>
<evidence type="ECO:0000256" key="2">
    <source>
        <dbReference type="ARBA" id="ARBA00022705"/>
    </source>
</evidence>
<evidence type="ECO:0000259" key="14">
    <source>
        <dbReference type="PROSITE" id="PS51188"/>
    </source>
</evidence>
<dbReference type="PROSITE" id="PS00636">
    <property type="entry name" value="DNAJ_1"/>
    <property type="match status" value="1"/>
</dbReference>
<evidence type="ECO:0000256" key="9">
    <source>
        <dbReference type="ARBA" id="ARBA00061004"/>
    </source>
</evidence>
<gene>
    <name evidence="11 15" type="primary">dnaJ</name>
    <name evidence="15" type="ORF">C0601_08220</name>
</gene>
<dbReference type="HAMAP" id="MF_01152">
    <property type="entry name" value="DnaJ"/>
    <property type="match status" value="1"/>
</dbReference>